<dbReference type="InParanoid" id="F2UG39"/>
<gene>
    <name evidence="1" type="ORF">PTSG_06541</name>
</gene>
<name>F2UG39_SALR5</name>
<dbReference type="RefSeq" id="XP_004991924.1">
    <property type="nucleotide sequence ID" value="XM_004991867.1"/>
</dbReference>
<organism evidence="2">
    <name type="scientific">Salpingoeca rosetta (strain ATCC 50818 / BSB-021)</name>
    <dbReference type="NCBI Taxonomy" id="946362"/>
    <lineage>
        <taxon>Eukaryota</taxon>
        <taxon>Choanoflagellata</taxon>
        <taxon>Craspedida</taxon>
        <taxon>Salpingoecidae</taxon>
        <taxon>Salpingoeca</taxon>
    </lineage>
</organism>
<sequence length="134" mass="15165">MADAVNKGEFKEAWALIYTTIGELESAGVDIPFDDKMYLLKEGARLARHLHLFHESAEINMLALQAKAKEGVSSFKYLTTFMDLADDYLSLGDYMQAREWVTMARDRLKKGLTEEAYHLIDTSEAKIHNCIGCV</sequence>
<dbReference type="GeneID" id="16072484"/>
<evidence type="ECO:0000313" key="2">
    <source>
        <dbReference type="Proteomes" id="UP000007799"/>
    </source>
</evidence>
<dbReference type="Proteomes" id="UP000007799">
    <property type="component" value="Unassembled WGS sequence"/>
</dbReference>
<accession>F2UG39</accession>
<keyword evidence="2" id="KW-1185">Reference proteome</keyword>
<dbReference type="EMBL" id="GL832972">
    <property type="protein sequence ID" value="EGD75467.1"/>
    <property type="molecule type" value="Genomic_DNA"/>
</dbReference>
<proteinExistence type="predicted"/>
<dbReference type="AlphaFoldDB" id="F2UG39"/>
<reference evidence="1" key="1">
    <citation type="submission" date="2009-08" db="EMBL/GenBank/DDBJ databases">
        <title>Annotation of Salpingoeca rosetta.</title>
        <authorList>
            <consortium name="The Broad Institute Genome Sequencing Platform"/>
            <person name="Russ C."/>
            <person name="Cuomo C."/>
            <person name="Burger G."/>
            <person name="Gray M.W."/>
            <person name="Holland P.W.H."/>
            <person name="King N."/>
            <person name="Lang F.B.F."/>
            <person name="Roger A.J."/>
            <person name="Ruiz-Trillo I."/>
            <person name="Young S.K."/>
            <person name="Zeng Q."/>
            <person name="Gargeya S."/>
            <person name="Alvarado L."/>
            <person name="Berlin A."/>
            <person name="Chapman S.B."/>
            <person name="Chen Z."/>
            <person name="Freedman E."/>
            <person name="Gellesch M."/>
            <person name="Goldberg J."/>
            <person name="Griggs A."/>
            <person name="Gujja S."/>
            <person name="Heilman E."/>
            <person name="Heiman D."/>
            <person name="Howarth C."/>
            <person name="Mehta T."/>
            <person name="Neiman D."/>
            <person name="Pearson M."/>
            <person name="Roberts A."/>
            <person name="Saif S."/>
            <person name="Shea T."/>
            <person name="Shenoy N."/>
            <person name="Sisk P."/>
            <person name="Stolte C."/>
            <person name="Sykes S."/>
            <person name="White J."/>
            <person name="Yandava C."/>
            <person name="Haas B."/>
            <person name="Nusbaum C."/>
            <person name="Birren B."/>
        </authorList>
    </citation>
    <scope>NUCLEOTIDE SEQUENCE [LARGE SCALE GENOMIC DNA]</scope>
    <source>
        <strain evidence="1">ATCC 50818</strain>
    </source>
</reference>
<evidence type="ECO:0000313" key="1">
    <source>
        <dbReference type="EMBL" id="EGD75467.1"/>
    </source>
</evidence>
<protein>
    <submittedName>
        <fullName evidence="1">Uncharacterized protein</fullName>
    </submittedName>
</protein>
<dbReference type="KEGG" id="sre:PTSG_06541"/>